<comment type="caution">
    <text evidence="3">The sequence shown here is derived from an EMBL/GenBank/DDBJ whole genome shotgun (WGS) entry which is preliminary data.</text>
</comment>
<evidence type="ECO:0000313" key="3">
    <source>
        <dbReference type="EMBL" id="KKS39393.1"/>
    </source>
</evidence>
<feature type="region of interest" description="Disordered" evidence="1">
    <location>
        <begin position="43"/>
        <end position="64"/>
    </location>
</feature>
<gene>
    <name evidence="3" type="ORF">UV02_C0069G0005</name>
</gene>
<evidence type="ECO:0000313" key="4">
    <source>
        <dbReference type="Proteomes" id="UP000034516"/>
    </source>
</evidence>
<feature type="compositionally biased region" description="Basic and acidic residues" evidence="1">
    <location>
        <begin position="53"/>
        <end position="64"/>
    </location>
</feature>
<dbReference type="Pfam" id="PF13456">
    <property type="entry name" value="RVT_3"/>
    <property type="match status" value="1"/>
</dbReference>
<accession>A0A0G1BPH2</accession>
<name>A0A0G1BPH2_9BACT</name>
<organism evidence="3 4">
    <name type="scientific">Candidatus Kuenenbacteria bacterium GW2011_GWA2_42_15</name>
    <dbReference type="NCBI Taxonomy" id="1618677"/>
    <lineage>
        <taxon>Bacteria</taxon>
        <taxon>Candidatus Kueneniibacteriota</taxon>
    </lineage>
</organism>
<dbReference type="SUPFAM" id="SSF53098">
    <property type="entry name" value="Ribonuclease H-like"/>
    <property type="match status" value="1"/>
</dbReference>
<dbReference type="InterPro" id="IPR012337">
    <property type="entry name" value="RNaseH-like_sf"/>
</dbReference>
<evidence type="ECO:0000259" key="2">
    <source>
        <dbReference type="Pfam" id="PF13456"/>
    </source>
</evidence>
<proteinExistence type="predicted"/>
<dbReference type="InterPro" id="IPR002156">
    <property type="entry name" value="RNaseH_domain"/>
</dbReference>
<dbReference type="GO" id="GO:0004523">
    <property type="term" value="F:RNA-DNA hybrid ribonuclease activity"/>
    <property type="evidence" value="ECO:0007669"/>
    <property type="project" value="InterPro"/>
</dbReference>
<dbReference type="Gene3D" id="3.30.420.10">
    <property type="entry name" value="Ribonuclease H-like superfamily/Ribonuclease H"/>
    <property type="match status" value="1"/>
</dbReference>
<reference evidence="3 4" key="1">
    <citation type="journal article" date="2015" name="Nature">
        <title>rRNA introns, odd ribosomes, and small enigmatic genomes across a large radiation of phyla.</title>
        <authorList>
            <person name="Brown C.T."/>
            <person name="Hug L.A."/>
            <person name="Thomas B.C."/>
            <person name="Sharon I."/>
            <person name="Castelle C.J."/>
            <person name="Singh A."/>
            <person name="Wilkins M.J."/>
            <person name="Williams K.H."/>
            <person name="Banfield J.F."/>
        </authorList>
    </citation>
    <scope>NUCLEOTIDE SEQUENCE [LARGE SCALE GENOMIC DNA]</scope>
</reference>
<protein>
    <submittedName>
        <fullName evidence="3">Ribonuclease H</fullName>
    </submittedName>
</protein>
<dbReference type="GO" id="GO:0003676">
    <property type="term" value="F:nucleic acid binding"/>
    <property type="evidence" value="ECO:0007669"/>
    <property type="project" value="InterPro"/>
</dbReference>
<evidence type="ECO:0000256" key="1">
    <source>
        <dbReference type="SAM" id="MobiDB-lite"/>
    </source>
</evidence>
<dbReference type="InterPro" id="IPR036397">
    <property type="entry name" value="RNaseH_sf"/>
</dbReference>
<dbReference type="AlphaFoldDB" id="A0A0G1BPH2"/>
<dbReference type="Proteomes" id="UP000034516">
    <property type="component" value="Unassembled WGS sequence"/>
</dbReference>
<feature type="domain" description="RNase H type-1" evidence="2">
    <location>
        <begin position="2"/>
        <end position="52"/>
    </location>
</feature>
<dbReference type="EMBL" id="LCCW01000069">
    <property type="protein sequence ID" value="KKS39393.1"/>
    <property type="molecule type" value="Genomic_DNA"/>
</dbReference>
<sequence>MKQLNGEYKIKNQDLGKLFIKIHNLKQNFKKVSFSHVRREQNKLADKLANQAIDKEPRNESRKQ</sequence>